<organism evidence="10 12">
    <name type="scientific">Didymodactylos carnosus</name>
    <dbReference type="NCBI Taxonomy" id="1234261"/>
    <lineage>
        <taxon>Eukaryota</taxon>
        <taxon>Metazoa</taxon>
        <taxon>Spiralia</taxon>
        <taxon>Gnathifera</taxon>
        <taxon>Rotifera</taxon>
        <taxon>Eurotatoria</taxon>
        <taxon>Bdelloidea</taxon>
        <taxon>Philodinida</taxon>
        <taxon>Philodinidae</taxon>
        <taxon>Didymodactylos</taxon>
    </lineage>
</organism>
<evidence type="ECO:0000256" key="1">
    <source>
        <dbReference type="ARBA" id="ARBA00004651"/>
    </source>
</evidence>
<protein>
    <submittedName>
        <fullName evidence="10">Uncharacterized protein</fullName>
    </submittedName>
</protein>
<evidence type="ECO:0000313" key="11">
    <source>
        <dbReference type="EMBL" id="CAF4359007.1"/>
    </source>
</evidence>
<evidence type="ECO:0000256" key="3">
    <source>
        <dbReference type="ARBA" id="ARBA00022475"/>
    </source>
</evidence>
<dbReference type="AlphaFoldDB" id="A0A815T5C8"/>
<feature type="domain" description="Concentrative nucleoside transporter C-terminal" evidence="9">
    <location>
        <begin position="182"/>
        <end position="320"/>
    </location>
</feature>
<feature type="transmembrane region" description="Helical" evidence="7">
    <location>
        <begin position="40"/>
        <end position="60"/>
    </location>
</feature>
<evidence type="ECO:0000256" key="5">
    <source>
        <dbReference type="ARBA" id="ARBA00022989"/>
    </source>
</evidence>
<gene>
    <name evidence="10" type="ORF">GPM918_LOCUS36498</name>
    <name evidence="11" type="ORF">SRO942_LOCUS37236</name>
</gene>
<dbReference type="EMBL" id="CAJNOQ010022122">
    <property type="protein sequence ID" value="CAF1496655.1"/>
    <property type="molecule type" value="Genomic_DNA"/>
</dbReference>
<dbReference type="Pfam" id="PF07662">
    <property type="entry name" value="Nucleos_tra2_C"/>
    <property type="match status" value="1"/>
</dbReference>
<keyword evidence="6 7" id="KW-0472">Membrane</keyword>
<dbReference type="PANTHER" id="PTHR10590">
    <property type="entry name" value="SODIUM/NUCLEOSIDE COTRANSPORTER"/>
    <property type="match status" value="1"/>
</dbReference>
<dbReference type="GO" id="GO:0005415">
    <property type="term" value="F:nucleoside:sodium symporter activity"/>
    <property type="evidence" value="ECO:0007669"/>
    <property type="project" value="TreeGrafter"/>
</dbReference>
<feature type="transmembrane region" description="Helical" evidence="7">
    <location>
        <begin position="176"/>
        <end position="197"/>
    </location>
</feature>
<evidence type="ECO:0000256" key="7">
    <source>
        <dbReference type="SAM" id="Phobius"/>
    </source>
</evidence>
<feature type="transmembrane region" description="Helical" evidence="7">
    <location>
        <begin position="133"/>
        <end position="156"/>
    </location>
</feature>
<keyword evidence="3" id="KW-1003">Cell membrane</keyword>
<dbReference type="InterPro" id="IPR011657">
    <property type="entry name" value="CNT_C_dom"/>
</dbReference>
<dbReference type="InterPro" id="IPR008276">
    <property type="entry name" value="C_nuclsd_transpt"/>
</dbReference>
<name>A0A815T5C8_9BILA</name>
<reference evidence="10" key="1">
    <citation type="submission" date="2021-02" db="EMBL/GenBank/DDBJ databases">
        <authorList>
            <person name="Nowell W R."/>
        </authorList>
    </citation>
    <scope>NUCLEOTIDE SEQUENCE</scope>
</reference>
<dbReference type="EMBL" id="CAJOBC010087625">
    <property type="protein sequence ID" value="CAF4359007.1"/>
    <property type="molecule type" value="Genomic_DNA"/>
</dbReference>
<feature type="domain" description="Concentrative nucleoside transporter N-terminal" evidence="8">
    <location>
        <begin position="35"/>
        <end position="93"/>
    </location>
</feature>
<dbReference type="InterPro" id="IPR002668">
    <property type="entry name" value="CNT_N_dom"/>
</dbReference>
<dbReference type="GO" id="GO:0005886">
    <property type="term" value="C:plasma membrane"/>
    <property type="evidence" value="ECO:0007669"/>
    <property type="project" value="UniProtKB-SubCell"/>
</dbReference>
<comment type="similarity">
    <text evidence="2">Belongs to the concentrative nucleoside transporter (CNT) (TC 2.A.41) family.</text>
</comment>
<evidence type="ECO:0000256" key="2">
    <source>
        <dbReference type="ARBA" id="ARBA00009033"/>
    </source>
</evidence>
<comment type="caution">
    <text evidence="10">The sequence shown here is derived from an EMBL/GenBank/DDBJ whole genome shotgun (WGS) entry which is preliminary data.</text>
</comment>
<feature type="transmembrane region" description="Helical" evidence="7">
    <location>
        <begin position="243"/>
        <end position="266"/>
    </location>
</feature>
<feature type="transmembrane region" description="Helical" evidence="7">
    <location>
        <begin position="99"/>
        <end position="121"/>
    </location>
</feature>
<keyword evidence="12" id="KW-1185">Reference proteome</keyword>
<accession>A0A815T5C8</accession>
<keyword evidence="5 7" id="KW-1133">Transmembrane helix</keyword>
<evidence type="ECO:0000256" key="4">
    <source>
        <dbReference type="ARBA" id="ARBA00022692"/>
    </source>
</evidence>
<dbReference type="PANTHER" id="PTHR10590:SF4">
    <property type="entry name" value="SOLUTE CARRIER FAMILY 28 MEMBER 3"/>
    <property type="match status" value="1"/>
</dbReference>
<dbReference type="Pfam" id="PF01773">
    <property type="entry name" value="Nucleos_tra2_N"/>
    <property type="match status" value="1"/>
</dbReference>
<feature type="non-terminal residue" evidence="10">
    <location>
        <position position="1"/>
    </location>
</feature>
<dbReference type="Proteomes" id="UP000663829">
    <property type="component" value="Unassembled WGS sequence"/>
</dbReference>
<evidence type="ECO:0000259" key="8">
    <source>
        <dbReference type="Pfam" id="PF01773"/>
    </source>
</evidence>
<proteinExistence type="inferred from homology"/>
<dbReference type="OrthoDB" id="6075923at2759"/>
<evidence type="ECO:0000313" key="12">
    <source>
        <dbReference type="Proteomes" id="UP000663829"/>
    </source>
</evidence>
<evidence type="ECO:0000313" key="10">
    <source>
        <dbReference type="EMBL" id="CAF1496655.1"/>
    </source>
</evidence>
<sequence>RQEFCSAGIGCNLTVPAHESVSLKYDENARKRISTAAIKIQWNTVIRSFLLQFLLAMIVMRTRFGFEFFQFLGNEVSSFMDSVIPACTFVYGQNYLDHFFVFKITSIIIFLAAIIGVLYYYGIIQAIISKIAWFLQYLLNTTAAESVFVVASVFLGMSEAPLLIQPLISKLTPSELHVPATHLIAACVMAAPGALGFSKLLFPETRKSITTWDNVKNVQLHAQNNVVEALITGAVNGLKISGFVIAALIAFISVLTLTDNVISWIFSLVQHPEVNFQYLLGLAFYPFALLTGIPMEDCFVSSNLIGIKISLNEVMYGALVNVLKCSEYP</sequence>
<keyword evidence="4 7" id="KW-0812">Transmembrane</keyword>
<evidence type="ECO:0000259" key="9">
    <source>
        <dbReference type="Pfam" id="PF07662"/>
    </source>
</evidence>
<feature type="transmembrane region" description="Helical" evidence="7">
    <location>
        <begin position="278"/>
        <end position="295"/>
    </location>
</feature>
<evidence type="ECO:0000256" key="6">
    <source>
        <dbReference type="ARBA" id="ARBA00023136"/>
    </source>
</evidence>
<dbReference type="Proteomes" id="UP000681722">
    <property type="component" value="Unassembled WGS sequence"/>
</dbReference>
<comment type="subcellular location">
    <subcellularLocation>
        <location evidence="1">Cell membrane</location>
        <topology evidence="1">Multi-pass membrane protein</topology>
    </subcellularLocation>
</comment>